<sequence>MFAGMGQEAERGKPMTNKKRAILGGMAAALAVVAILCTQITIFVIQPIGSIPDGKTLVISRLNKMEFIDSADAMCDRIQDGVSILCRGMLLGTVAKNATIYLRLPYSKWLYSVSTGGKEFDR</sequence>
<gene>
    <name evidence="2" type="ORF">FHS74_000065</name>
</gene>
<evidence type="ECO:0000256" key="1">
    <source>
        <dbReference type="SAM" id="Phobius"/>
    </source>
</evidence>
<keyword evidence="1" id="KW-1133">Transmembrane helix</keyword>
<keyword evidence="1" id="KW-0812">Transmembrane</keyword>
<evidence type="ECO:0000313" key="3">
    <source>
        <dbReference type="Proteomes" id="UP000539175"/>
    </source>
</evidence>
<proteinExistence type="predicted"/>
<organism evidence="2 3">
    <name type="scientific">Nitrospirillum iridis</name>
    <dbReference type="NCBI Taxonomy" id="765888"/>
    <lineage>
        <taxon>Bacteria</taxon>
        <taxon>Pseudomonadati</taxon>
        <taxon>Pseudomonadota</taxon>
        <taxon>Alphaproteobacteria</taxon>
        <taxon>Rhodospirillales</taxon>
        <taxon>Azospirillaceae</taxon>
        <taxon>Nitrospirillum</taxon>
    </lineage>
</organism>
<dbReference type="RefSeq" id="WP_211106019.1">
    <property type="nucleotide sequence ID" value="NZ_JACIIZ010000001.1"/>
</dbReference>
<evidence type="ECO:0000313" key="2">
    <source>
        <dbReference type="EMBL" id="MBB6249532.1"/>
    </source>
</evidence>
<dbReference type="EMBL" id="JACIIZ010000001">
    <property type="protein sequence ID" value="MBB6249532.1"/>
    <property type="molecule type" value="Genomic_DNA"/>
</dbReference>
<name>A0A7X0ASZ4_9PROT</name>
<comment type="caution">
    <text evidence="2">The sequence shown here is derived from an EMBL/GenBank/DDBJ whole genome shotgun (WGS) entry which is preliminary data.</text>
</comment>
<dbReference type="AlphaFoldDB" id="A0A7X0ASZ4"/>
<reference evidence="2 3" key="1">
    <citation type="submission" date="2020-08" db="EMBL/GenBank/DDBJ databases">
        <title>Genomic Encyclopedia of Type Strains, Phase IV (KMG-IV): sequencing the most valuable type-strain genomes for metagenomic binning, comparative biology and taxonomic classification.</title>
        <authorList>
            <person name="Goeker M."/>
        </authorList>
    </citation>
    <scope>NUCLEOTIDE SEQUENCE [LARGE SCALE GENOMIC DNA]</scope>
    <source>
        <strain evidence="2 3">DSM 22198</strain>
    </source>
</reference>
<keyword evidence="1" id="KW-0472">Membrane</keyword>
<dbReference type="Proteomes" id="UP000539175">
    <property type="component" value="Unassembled WGS sequence"/>
</dbReference>
<protein>
    <submittedName>
        <fullName evidence="2">Uncharacterized protein</fullName>
    </submittedName>
</protein>
<accession>A0A7X0ASZ4</accession>
<feature type="transmembrane region" description="Helical" evidence="1">
    <location>
        <begin position="21"/>
        <end position="45"/>
    </location>
</feature>
<keyword evidence="3" id="KW-1185">Reference proteome</keyword>